<name>A0AA36HDK0_CYLNA</name>
<dbReference type="GO" id="GO:0017156">
    <property type="term" value="P:calcium-ion regulated exocytosis"/>
    <property type="evidence" value="ECO:0007669"/>
    <property type="project" value="TreeGrafter"/>
</dbReference>
<evidence type="ECO:0000256" key="2">
    <source>
        <dbReference type="ARBA" id="ARBA00022737"/>
    </source>
</evidence>
<keyword evidence="3" id="KW-0106">Calcium</keyword>
<feature type="compositionally biased region" description="Basic and acidic residues" evidence="4">
    <location>
        <begin position="236"/>
        <end position="248"/>
    </location>
</feature>
<feature type="domain" description="EF-hand" evidence="6">
    <location>
        <begin position="125"/>
        <end position="160"/>
    </location>
</feature>
<feature type="domain" description="EF-hand" evidence="6">
    <location>
        <begin position="86"/>
        <end position="121"/>
    </location>
</feature>
<dbReference type="Gene3D" id="1.10.238.10">
    <property type="entry name" value="EF-hand"/>
    <property type="match status" value="3"/>
</dbReference>
<evidence type="ECO:0000313" key="7">
    <source>
        <dbReference type="EMBL" id="CAJ0608623.1"/>
    </source>
</evidence>
<dbReference type="InterPro" id="IPR018247">
    <property type="entry name" value="EF_Hand_1_Ca_BS"/>
</dbReference>
<keyword evidence="8" id="KW-1185">Reference proteome</keyword>
<dbReference type="PROSITE" id="PS50222">
    <property type="entry name" value="EF_HAND_2"/>
    <property type="match status" value="4"/>
</dbReference>
<sequence>MFSLPSSLFSMLLTILCFATIAGHVGGLPPGARTEAENVINLPPNESETFKRPIHLDGVQLERDGELNKEFRQEVLLGGDPKDSQELKEMVRKMFEASDVDKDGFLTLEELEGRIVNNTRAHLEEGVEEAKTHFDIVDMNGDGKVSWNEYEPHYLSKESQNDGHDHKNVVDNDDLSLAGPERASFDRADKNADGYLDPEEWLRFFHPEHNNDSLMDMARDILKLYDLNGDGVVKREEFAAPHPAERKNPKDKKSKQRMLEREAEFDKQVDTNGDGIATLEELFEYINPRNAKSLASEARELLESIDSNGDHKLSLQELLDRDRLIEYSPLISVAEILHDDL</sequence>
<dbReference type="Pfam" id="PF13499">
    <property type="entry name" value="EF-hand_7"/>
    <property type="match status" value="2"/>
</dbReference>
<dbReference type="AlphaFoldDB" id="A0AA36HDK0"/>
<feature type="domain" description="EF-hand" evidence="6">
    <location>
        <begin position="182"/>
        <end position="211"/>
    </location>
</feature>
<evidence type="ECO:0000313" key="8">
    <source>
        <dbReference type="Proteomes" id="UP001176961"/>
    </source>
</evidence>
<feature type="chain" id="PRO_5041396736" description="EF-hand domain-containing protein" evidence="5">
    <location>
        <begin position="28"/>
        <end position="341"/>
    </location>
</feature>
<evidence type="ECO:0000256" key="4">
    <source>
        <dbReference type="SAM" id="MobiDB-lite"/>
    </source>
</evidence>
<proteinExistence type="predicted"/>
<accession>A0AA36HDK0</accession>
<feature type="signal peptide" evidence="5">
    <location>
        <begin position="1"/>
        <end position="27"/>
    </location>
</feature>
<dbReference type="Proteomes" id="UP001176961">
    <property type="component" value="Unassembled WGS sequence"/>
</dbReference>
<feature type="compositionally biased region" description="Basic and acidic residues" evidence="4">
    <location>
        <begin position="257"/>
        <end position="267"/>
    </location>
</feature>
<keyword evidence="2" id="KW-0677">Repeat</keyword>
<protein>
    <recommendedName>
        <fullName evidence="6">EF-hand domain-containing protein</fullName>
    </recommendedName>
</protein>
<evidence type="ECO:0000256" key="5">
    <source>
        <dbReference type="SAM" id="SignalP"/>
    </source>
</evidence>
<comment type="caution">
    <text evidence="7">The sequence shown here is derived from an EMBL/GenBank/DDBJ whole genome shotgun (WGS) entry which is preliminary data.</text>
</comment>
<dbReference type="GO" id="GO:0005783">
    <property type="term" value="C:endoplasmic reticulum"/>
    <property type="evidence" value="ECO:0007669"/>
    <property type="project" value="TreeGrafter"/>
</dbReference>
<dbReference type="SUPFAM" id="SSF47473">
    <property type="entry name" value="EF-hand"/>
    <property type="match status" value="2"/>
</dbReference>
<dbReference type="InterPro" id="IPR002048">
    <property type="entry name" value="EF_hand_dom"/>
</dbReference>
<dbReference type="InterPro" id="IPR011992">
    <property type="entry name" value="EF-hand-dom_pair"/>
</dbReference>
<dbReference type="GO" id="GO:0005509">
    <property type="term" value="F:calcium ion binding"/>
    <property type="evidence" value="ECO:0007669"/>
    <property type="project" value="InterPro"/>
</dbReference>
<dbReference type="PANTHER" id="PTHR10827:SF98">
    <property type="entry name" value="45 KDA CALCIUM-BINDING PROTEIN"/>
    <property type="match status" value="1"/>
</dbReference>
<keyword evidence="1" id="KW-0479">Metal-binding</keyword>
<dbReference type="SMART" id="SM00054">
    <property type="entry name" value="EFh"/>
    <property type="match status" value="5"/>
</dbReference>
<gene>
    <name evidence="7" type="ORF">CYNAS_LOCUS20606</name>
</gene>
<reference evidence="7" key="1">
    <citation type="submission" date="2023-07" db="EMBL/GenBank/DDBJ databases">
        <authorList>
            <consortium name="CYATHOMIX"/>
        </authorList>
    </citation>
    <scope>NUCLEOTIDE SEQUENCE</scope>
    <source>
        <strain evidence="7">N/A</strain>
    </source>
</reference>
<feature type="region of interest" description="Disordered" evidence="4">
    <location>
        <begin position="236"/>
        <end position="267"/>
    </location>
</feature>
<dbReference type="EMBL" id="CATQJL010000316">
    <property type="protein sequence ID" value="CAJ0608623.1"/>
    <property type="molecule type" value="Genomic_DNA"/>
</dbReference>
<feature type="compositionally biased region" description="Basic and acidic residues" evidence="4">
    <location>
        <begin position="156"/>
        <end position="170"/>
    </location>
</feature>
<organism evidence="7 8">
    <name type="scientific">Cylicocyclus nassatus</name>
    <name type="common">Nematode worm</name>
    <dbReference type="NCBI Taxonomy" id="53992"/>
    <lineage>
        <taxon>Eukaryota</taxon>
        <taxon>Metazoa</taxon>
        <taxon>Ecdysozoa</taxon>
        <taxon>Nematoda</taxon>
        <taxon>Chromadorea</taxon>
        <taxon>Rhabditida</taxon>
        <taxon>Rhabditina</taxon>
        <taxon>Rhabditomorpha</taxon>
        <taxon>Strongyloidea</taxon>
        <taxon>Strongylidae</taxon>
        <taxon>Cylicocyclus</taxon>
    </lineage>
</organism>
<dbReference type="PANTHER" id="PTHR10827">
    <property type="entry name" value="RETICULOCALBIN"/>
    <property type="match status" value="1"/>
</dbReference>
<evidence type="ECO:0000256" key="3">
    <source>
        <dbReference type="ARBA" id="ARBA00022837"/>
    </source>
</evidence>
<evidence type="ECO:0000259" key="6">
    <source>
        <dbReference type="PROSITE" id="PS50222"/>
    </source>
</evidence>
<feature type="domain" description="EF-hand" evidence="6">
    <location>
        <begin position="213"/>
        <end position="248"/>
    </location>
</feature>
<evidence type="ECO:0000256" key="1">
    <source>
        <dbReference type="ARBA" id="ARBA00022723"/>
    </source>
</evidence>
<feature type="region of interest" description="Disordered" evidence="4">
    <location>
        <begin position="156"/>
        <end position="181"/>
    </location>
</feature>
<keyword evidence="5" id="KW-0732">Signal</keyword>
<dbReference type="PROSITE" id="PS00018">
    <property type="entry name" value="EF_HAND_1"/>
    <property type="match status" value="4"/>
</dbReference>